<dbReference type="SUPFAM" id="SSF52540">
    <property type="entry name" value="P-loop containing nucleoside triphosphate hydrolases"/>
    <property type="match status" value="2"/>
</dbReference>
<keyword evidence="7" id="KW-1185">Reference proteome</keyword>
<dbReference type="PROSITE" id="PS51194">
    <property type="entry name" value="HELICASE_CTER"/>
    <property type="match status" value="1"/>
</dbReference>
<dbReference type="SMART" id="SM00490">
    <property type="entry name" value="HELICc"/>
    <property type="match status" value="1"/>
</dbReference>
<dbReference type="InterPro" id="IPR049730">
    <property type="entry name" value="SNF2/RAD54-like_C"/>
</dbReference>
<evidence type="ECO:0000313" key="7">
    <source>
        <dbReference type="Proteomes" id="UP000663920"/>
    </source>
</evidence>
<evidence type="ECO:0000256" key="1">
    <source>
        <dbReference type="ARBA" id="ARBA00022801"/>
    </source>
</evidence>
<dbReference type="InterPro" id="IPR001650">
    <property type="entry name" value="Helicase_C-like"/>
</dbReference>
<dbReference type="InterPro" id="IPR000330">
    <property type="entry name" value="SNF2_N"/>
</dbReference>
<dbReference type="GO" id="GO:0004386">
    <property type="term" value="F:helicase activity"/>
    <property type="evidence" value="ECO:0007669"/>
    <property type="project" value="UniProtKB-KW"/>
</dbReference>
<dbReference type="PROSITE" id="PS51192">
    <property type="entry name" value="HELICASE_ATP_BIND_1"/>
    <property type="match status" value="1"/>
</dbReference>
<dbReference type="PANTHER" id="PTHR10799">
    <property type="entry name" value="SNF2/RAD54 HELICASE FAMILY"/>
    <property type="match status" value="1"/>
</dbReference>
<dbReference type="Pfam" id="PF00271">
    <property type="entry name" value="Helicase_C"/>
    <property type="match status" value="1"/>
</dbReference>
<dbReference type="CDD" id="cd18012">
    <property type="entry name" value="DEXQc_arch_SWI2_SNF2"/>
    <property type="match status" value="1"/>
</dbReference>
<dbReference type="GO" id="GO:0016787">
    <property type="term" value="F:hydrolase activity"/>
    <property type="evidence" value="ECO:0007669"/>
    <property type="project" value="UniProtKB-KW"/>
</dbReference>
<evidence type="ECO:0000259" key="3">
    <source>
        <dbReference type="PROSITE" id="PS50966"/>
    </source>
</evidence>
<dbReference type="InterPro" id="IPR027417">
    <property type="entry name" value="P-loop_NTPase"/>
</dbReference>
<dbReference type="AlphaFoldDB" id="A0A975CLD0"/>
<feature type="domain" description="SWIM-type" evidence="3">
    <location>
        <begin position="160"/>
        <end position="196"/>
    </location>
</feature>
<evidence type="ECO:0000259" key="5">
    <source>
        <dbReference type="PROSITE" id="PS51194"/>
    </source>
</evidence>
<gene>
    <name evidence="6" type="ORF">J3359_10995</name>
</gene>
<dbReference type="CDD" id="cd18793">
    <property type="entry name" value="SF2_C_SNF"/>
    <property type="match status" value="1"/>
</dbReference>
<dbReference type="Pfam" id="PF00176">
    <property type="entry name" value="SNF2-rel_dom"/>
    <property type="match status" value="1"/>
</dbReference>
<dbReference type="GO" id="GO:0008270">
    <property type="term" value="F:zinc ion binding"/>
    <property type="evidence" value="ECO:0007669"/>
    <property type="project" value="UniProtKB-KW"/>
</dbReference>
<keyword evidence="6" id="KW-0547">Nucleotide-binding</keyword>
<dbReference type="EMBL" id="CP071869">
    <property type="protein sequence ID" value="QTE21355.1"/>
    <property type="molecule type" value="Genomic_DNA"/>
</dbReference>
<dbReference type="InterPro" id="IPR038718">
    <property type="entry name" value="SNF2-like_sf"/>
</dbReference>
<sequence length="1220" mass="142902">MIKEIKKYITNCSTKAIRNRANSIQVNLKFKTKEKYVFYYKGSGNKPYEIIVFFKEKNIKTSCNCPYDYAGLCKHEVAGLNFIIDEEMLEKIQKDLFGNEIIEVKNDELFLENHLITDVLLDSICKKNNIYYLQEYSIEILAITKNFIKTTYNSWPSKNQEFNYNSTNNILKVFCTCRESKKNICVHILSALSRLIEDFGEDFFTPNYIDNQKELFLKNYGLTLADNYKDFFDFSFGINGIEVVEKVKNIVPSLEMASSNLIPKLDKKQEDAFLISSENKSQELEYGIGFCFDLYRQNKIDFFSFLPFKAKFKKHSKEFASTFKEIDRYNFVEQLRTISVLEKNALLQAIEFREIYERFLNNFSIDMYRSSFIQFNNLLKETSEYSYFTKKKKDTFVKKNIVPVNFSSENPILSFTFTEKEALYTLKPKITIEGNSYQINSSKIKIFPFFCLYNNTIYCFKTPQEFLHINRLQQRSEINFIKNDENKLYEEFLKPISKHFDITTKVYKVSKKKIAEEQLQKQVYLSDYEGEYILFKLGVQYNKEVMLLHTKEQLFDAKKQRIIPRNYTFENEFLEEFKEFHPDFKEQDGVFFLTPYQLVEDGWLLKFSEKMPQKNIAIFGAKELKSFKFNLNKPTISMSVKSETDWFDLNIEIKYGNQKVSLRDIKKAVLKKSKYVVLGDGTFGILPKEWLQKFSRYFKSGEVKNNAIKISNYQFNSIDELYEDLENTPEFLLKLQRKKQQLLNLKDVANITIPKQLKATLRPYQKEGLNWLAFLEENELGGCLADDMGLGKTLQVIAFLAYLKIVKKEKLSHLVVVPTSLIFNWESEIQKFCPSLKVLVYTGLNRKEKIKSFAKANIILTTYGSILNDIETLKEIKFGYVILDESQAIKNPNSKRYKAVRMLQSKNRLALTGTPIENNTFDLYAQMNFLNPGLLGTISHFKKEFSEAIDKFKNEEASKLLSKMIHPFLLRRTKKQVATELPEKTENILYCEMGMEQRKVYNLFKDKYRDYLLNKIDENGIGKSQMYVLEGLTKLRQICNSPELLSDEEDYGKSSVKLDILIENIISKTTNHKVLVFSQFTTMLQLIKDRLDNENIAYEYLDGKTQKRQDKVANFQETENLRVFLISLKAGGVGLNLTAADYVFLVDPWWNPAVENQAIDRSYRIGQTKHVMAYKMICKDTIEEKIVDLQKNKRKVSDSLIQVDVAKKSFNKKEIKALFS</sequence>
<feature type="domain" description="Helicase ATP-binding" evidence="4">
    <location>
        <begin position="773"/>
        <end position="933"/>
    </location>
</feature>
<feature type="domain" description="SWIM-type" evidence="3">
    <location>
        <begin position="48"/>
        <end position="84"/>
    </location>
</feature>
<keyword evidence="1" id="KW-0378">Hydrolase</keyword>
<dbReference type="InterPro" id="IPR007527">
    <property type="entry name" value="Znf_SWIM"/>
</dbReference>
<dbReference type="Proteomes" id="UP000663920">
    <property type="component" value="Chromosome"/>
</dbReference>
<evidence type="ECO:0000259" key="4">
    <source>
        <dbReference type="PROSITE" id="PS51192"/>
    </source>
</evidence>
<dbReference type="InterPro" id="IPR014001">
    <property type="entry name" value="Helicase_ATP-bd"/>
</dbReference>
<dbReference type="SMART" id="SM00487">
    <property type="entry name" value="DEXDc"/>
    <property type="match status" value="1"/>
</dbReference>
<keyword evidence="6" id="KW-0347">Helicase</keyword>
<protein>
    <submittedName>
        <fullName evidence="6">DEAD/DEAH box helicase family protein</fullName>
    </submittedName>
</protein>
<keyword evidence="2" id="KW-0479">Metal-binding</keyword>
<feature type="domain" description="Helicase C-terminal" evidence="5">
    <location>
        <begin position="1061"/>
        <end position="1216"/>
    </location>
</feature>
<dbReference type="PROSITE" id="PS50966">
    <property type="entry name" value="ZF_SWIM"/>
    <property type="match status" value="2"/>
</dbReference>
<proteinExistence type="predicted"/>
<evidence type="ECO:0000256" key="2">
    <source>
        <dbReference type="PROSITE-ProRule" id="PRU00325"/>
    </source>
</evidence>
<dbReference type="GO" id="GO:0005524">
    <property type="term" value="F:ATP binding"/>
    <property type="evidence" value="ECO:0007669"/>
    <property type="project" value="InterPro"/>
</dbReference>
<name>A0A975CLD0_9FLAO</name>
<evidence type="ECO:0000313" key="6">
    <source>
        <dbReference type="EMBL" id="QTE21355.1"/>
    </source>
</evidence>
<dbReference type="Gene3D" id="3.40.50.10810">
    <property type="entry name" value="Tandem AAA-ATPase domain"/>
    <property type="match status" value="1"/>
</dbReference>
<dbReference type="RefSeq" id="WP_208076914.1">
    <property type="nucleotide sequence ID" value="NZ_CP071869.1"/>
</dbReference>
<accession>A0A975CLD0</accession>
<keyword evidence="6" id="KW-0067">ATP-binding</keyword>
<dbReference type="Pfam" id="PF04434">
    <property type="entry name" value="SWIM"/>
    <property type="match status" value="2"/>
</dbReference>
<keyword evidence="2" id="KW-0863">Zinc-finger</keyword>
<reference evidence="6 7" key="1">
    <citation type="submission" date="2021-03" db="EMBL/GenBank/DDBJ databases">
        <title>Complete genome of Polaribacter_sp.SM13.</title>
        <authorList>
            <person name="Jeong S.W."/>
            <person name="Bae J.W."/>
        </authorList>
    </citation>
    <scope>NUCLEOTIDE SEQUENCE [LARGE SCALE GENOMIC DNA]</scope>
    <source>
        <strain evidence="6 7">SM13</strain>
    </source>
</reference>
<organism evidence="6 7">
    <name type="scientific">Polaribacter cellanae</name>
    <dbReference type="NCBI Taxonomy" id="2818493"/>
    <lineage>
        <taxon>Bacteria</taxon>
        <taxon>Pseudomonadati</taxon>
        <taxon>Bacteroidota</taxon>
        <taxon>Flavobacteriia</taxon>
        <taxon>Flavobacteriales</taxon>
        <taxon>Flavobacteriaceae</taxon>
    </lineage>
</organism>
<dbReference type="Gene3D" id="3.40.50.300">
    <property type="entry name" value="P-loop containing nucleotide triphosphate hydrolases"/>
    <property type="match status" value="1"/>
</dbReference>
<keyword evidence="2" id="KW-0862">Zinc</keyword>
<dbReference type="KEGG" id="pcea:J3359_10995"/>